<feature type="domain" description="Thioredoxin" evidence="6">
    <location>
        <begin position="302"/>
        <end position="436"/>
    </location>
</feature>
<evidence type="ECO:0000256" key="1">
    <source>
        <dbReference type="ARBA" id="ARBA00004196"/>
    </source>
</evidence>
<dbReference type="CDD" id="cd02966">
    <property type="entry name" value="TlpA_like_family"/>
    <property type="match status" value="1"/>
</dbReference>
<dbReference type="InterPro" id="IPR013766">
    <property type="entry name" value="Thioredoxin_domain"/>
</dbReference>
<dbReference type="Proteomes" id="UP001153642">
    <property type="component" value="Unassembled WGS sequence"/>
</dbReference>
<keyword evidence="8" id="KW-1185">Reference proteome</keyword>
<dbReference type="EMBL" id="JAPMUA010000004">
    <property type="protein sequence ID" value="MDG3586499.1"/>
    <property type="molecule type" value="Genomic_DNA"/>
</dbReference>
<evidence type="ECO:0000256" key="5">
    <source>
        <dbReference type="SAM" id="SignalP"/>
    </source>
</evidence>
<keyword evidence="3" id="KW-1015">Disulfide bond</keyword>
<dbReference type="PROSITE" id="PS51352">
    <property type="entry name" value="THIOREDOXIN_2"/>
    <property type="match status" value="1"/>
</dbReference>
<feature type="chain" id="PRO_5045722455" evidence="5">
    <location>
        <begin position="20"/>
        <end position="436"/>
    </location>
</feature>
<evidence type="ECO:0000256" key="3">
    <source>
        <dbReference type="ARBA" id="ARBA00023157"/>
    </source>
</evidence>
<gene>
    <name evidence="7" type="ORF">OSR52_11520</name>
</gene>
<dbReference type="Gene3D" id="3.40.30.10">
    <property type="entry name" value="Glutaredoxin"/>
    <property type="match status" value="1"/>
</dbReference>
<feature type="signal peptide" evidence="5">
    <location>
        <begin position="1"/>
        <end position="19"/>
    </location>
</feature>
<dbReference type="RefSeq" id="WP_277900234.1">
    <property type="nucleotide sequence ID" value="NZ_JAPMUA010000004.1"/>
</dbReference>
<organism evidence="7 8">
    <name type="scientific">Galbibacter pacificus</name>
    <dbReference type="NCBI Taxonomy" id="2996052"/>
    <lineage>
        <taxon>Bacteria</taxon>
        <taxon>Pseudomonadati</taxon>
        <taxon>Bacteroidota</taxon>
        <taxon>Flavobacteriia</taxon>
        <taxon>Flavobacteriales</taxon>
        <taxon>Flavobacteriaceae</taxon>
        <taxon>Galbibacter</taxon>
    </lineage>
</organism>
<evidence type="ECO:0000259" key="6">
    <source>
        <dbReference type="PROSITE" id="PS51352"/>
    </source>
</evidence>
<keyword evidence="5" id="KW-0732">Signal</keyword>
<proteinExistence type="predicted"/>
<dbReference type="PANTHER" id="PTHR42852:SF6">
    <property type="entry name" value="THIOL:DISULFIDE INTERCHANGE PROTEIN DSBE"/>
    <property type="match status" value="1"/>
</dbReference>
<dbReference type="SUPFAM" id="SSF52833">
    <property type="entry name" value="Thioredoxin-like"/>
    <property type="match status" value="1"/>
</dbReference>
<comment type="subcellular location">
    <subcellularLocation>
        <location evidence="1">Cell envelope</location>
    </subcellularLocation>
</comment>
<reference evidence="7" key="1">
    <citation type="submission" date="2022-11" db="EMBL/GenBank/DDBJ databases">
        <title>High-quality draft genome sequence of Galbibacter sp. strain CMA-7.</title>
        <authorList>
            <person name="Wei L."/>
            <person name="Dong C."/>
            <person name="Shao Z."/>
        </authorList>
    </citation>
    <scope>NUCLEOTIDE SEQUENCE</scope>
    <source>
        <strain evidence="7">CMA-7</strain>
    </source>
</reference>
<keyword evidence="2" id="KW-0201">Cytochrome c-type biogenesis</keyword>
<name>A0ABT6FT96_9FLAO</name>
<dbReference type="InterPro" id="IPR050553">
    <property type="entry name" value="Thioredoxin_ResA/DsbE_sf"/>
</dbReference>
<dbReference type="InterPro" id="IPR012336">
    <property type="entry name" value="Thioredoxin-like_fold"/>
</dbReference>
<comment type="caution">
    <text evidence="7">The sequence shown here is derived from an EMBL/GenBank/DDBJ whole genome shotgun (WGS) entry which is preliminary data.</text>
</comment>
<evidence type="ECO:0000256" key="4">
    <source>
        <dbReference type="ARBA" id="ARBA00023284"/>
    </source>
</evidence>
<evidence type="ECO:0000313" key="8">
    <source>
        <dbReference type="Proteomes" id="UP001153642"/>
    </source>
</evidence>
<evidence type="ECO:0000256" key="2">
    <source>
        <dbReference type="ARBA" id="ARBA00022748"/>
    </source>
</evidence>
<dbReference type="InterPro" id="IPR036249">
    <property type="entry name" value="Thioredoxin-like_sf"/>
</dbReference>
<dbReference type="Pfam" id="PF13905">
    <property type="entry name" value="Thioredoxin_8"/>
    <property type="match status" value="1"/>
</dbReference>
<evidence type="ECO:0000313" key="7">
    <source>
        <dbReference type="EMBL" id="MDG3586499.1"/>
    </source>
</evidence>
<sequence length="436" mass="50006">MKKLVLLFFALPCFCISQHTISGTFAPKEQYSKVFLYKIQPDAEDYVTYISYTGLDDKGKIGFSLDEEMEPGMYQLVFGIPRIANHFDFIYDGNEDISFSFKEKEGVTFLSSEENMLLQEYDTRFNEAKQLLTSVFAPDVSKETFINVFNAIEAVQTTYEAKSEDMLANHFIKTGRIPIPEKKISQKEYNALEKEEFFKNVDFNDLVLKESFYLVNIPISYIFKFSSKNDTQSYMHNIDNAMTAIGDNPYVKKRVLTSVWNNAVADKDMEVANYISNNYLEEMSKEQGDIKLLDEIATYKRAGVGAIAPDFNLDDGRKLSDLNNAKHYLLIFWSSTCSHCLKEIPEVKKFLANKDKHTLQVVAFGLENDEHPWKDTIKMYPDFIQVYGAGKWDNATAKEYNITATPTYFVLDADKKIVAKPDSLEDLEKTINTIAK</sequence>
<protein>
    <submittedName>
        <fullName evidence="7">TlpA disulfide reductase family protein</fullName>
    </submittedName>
</protein>
<keyword evidence="4" id="KW-0676">Redox-active center</keyword>
<dbReference type="PANTHER" id="PTHR42852">
    <property type="entry name" value="THIOL:DISULFIDE INTERCHANGE PROTEIN DSBE"/>
    <property type="match status" value="1"/>
</dbReference>
<accession>A0ABT6FT96</accession>